<gene>
    <name evidence="1" type="ORF">POCULU_LOCUS11266</name>
</gene>
<name>A0A9N9EGU4_9GLOM</name>
<accession>A0A9N9EGU4</accession>
<feature type="non-terminal residue" evidence="1">
    <location>
        <position position="1"/>
    </location>
</feature>
<evidence type="ECO:0000313" key="2">
    <source>
        <dbReference type="Proteomes" id="UP000789572"/>
    </source>
</evidence>
<organism evidence="1 2">
    <name type="scientific">Paraglomus occultum</name>
    <dbReference type="NCBI Taxonomy" id="144539"/>
    <lineage>
        <taxon>Eukaryota</taxon>
        <taxon>Fungi</taxon>
        <taxon>Fungi incertae sedis</taxon>
        <taxon>Mucoromycota</taxon>
        <taxon>Glomeromycotina</taxon>
        <taxon>Glomeromycetes</taxon>
        <taxon>Paraglomerales</taxon>
        <taxon>Paraglomeraceae</taxon>
        <taxon>Paraglomus</taxon>
    </lineage>
</organism>
<dbReference type="Proteomes" id="UP000789572">
    <property type="component" value="Unassembled WGS sequence"/>
</dbReference>
<evidence type="ECO:0000313" key="1">
    <source>
        <dbReference type="EMBL" id="CAG8676608.1"/>
    </source>
</evidence>
<comment type="caution">
    <text evidence="1">The sequence shown here is derived from an EMBL/GenBank/DDBJ whole genome shotgun (WGS) entry which is preliminary data.</text>
</comment>
<keyword evidence="2" id="KW-1185">Reference proteome</keyword>
<feature type="non-terminal residue" evidence="1">
    <location>
        <position position="161"/>
    </location>
</feature>
<protein>
    <submittedName>
        <fullName evidence="1">7395_t:CDS:1</fullName>
    </submittedName>
</protein>
<reference evidence="1" key="1">
    <citation type="submission" date="2021-06" db="EMBL/GenBank/DDBJ databases">
        <authorList>
            <person name="Kallberg Y."/>
            <person name="Tangrot J."/>
            <person name="Rosling A."/>
        </authorList>
    </citation>
    <scope>NUCLEOTIDE SEQUENCE</scope>
    <source>
        <strain evidence="1">IA702</strain>
    </source>
</reference>
<dbReference type="EMBL" id="CAJVPJ010007614">
    <property type="protein sequence ID" value="CAG8676608.1"/>
    <property type="molecule type" value="Genomic_DNA"/>
</dbReference>
<sequence length="161" mass="17281">PATMPSRTFHTGTHLDTISTSTDQIISWLDSDRMDIWQQSTMPMQSEMSSAATHKVGKKPGLKQTWLLIDNLHLPPGITDFGSDICPSSTCSNSSMSKSNEATTTYGISLGGNMMNYFSNVMLNYASTCGAMSGPTNGSVGAETEWKDSCNAYVSSTDGKT</sequence>
<dbReference type="AlphaFoldDB" id="A0A9N9EGU4"/>
<proteinExistence type="predicted"/>